<dbReference type="InterPro" id="IPR011044">
    <property type="entry name" value="Quino_amine_DH_bsu"/>
</dbReference>
<evidence type="ECO:0000313" key="2">
    <source>
        <dbReference type="Proteomes" id="UP000740883"/>
    </source>
</evidence>
<dbReference type="OrthoDB" id="2195891at2759"/>
<evidence type="ECO:0000313" key="1">
    <source>
        <dbReference type="EMBL" id="KAF9764846.1"/>
    </source>
</evidence>
<name>A0A9P6L0J4_9MICR</name>
<sequence length="268" mass="30668">MLRKISLYNKPLSLEYESENVYFGDSRGYIFKTSYPFLSVSKIYDVDSPVSSLVWYGGKMFYGTWDGEIGITDFKTKHSIGIVRDLVKSMTVFKNHVFVSIDHIVYIYNLDLELVDKIETPHKVLCFYSENDTCLVGMGVPFLGQIKLEDGSFKLHIISRTVHDTSILSIHKDLIGSSDGKITRMGNVTMFSSTGWIRSIFNGELFSCGKKVISKLSEIYAHEDEVMGVLRIRDKILSIGLDYTLCIFEEDSLLEDELREIEELNRLF</sequence>
<dbReference type="SUPFAM" id="SSF50969">
    <property type="entry name" value="YVTN repeat-like/Quinoprotein amine dehydrogenase"/>
    <property type="match status" value="1"/>
</dbReference>
<keyword evidence="2" id="KW-1185">Reference proteome</keyword>
<reference evidence="1 2" key="1">
    <citation type="journal article" date="2020" name="Genome Biol. Evol.">
        <title>Comparative genomics of strictly vertically transmitted, feminizing microsporidia endosymbionts of amphipod crustaceans.</title>
        <authorList>
            <person name="Cormier A."/>
            <person name="Chebbi M.A."/>
            <person name="Giraud I."/>
            <person name="Wattier R."/>
            <person name="Teixeira M."/>
            <person name="Gilbert C."/>
            <person name="Rigaud T."/>
            <person name="Cordaux R."/>
        </authorList>
    </citation>
    <scope>NUCLEOTIDE SEQUENCE [LARGE SCALE GENOMIC DNA]</scope>
    <source>
        <strain evidence="1 2">Ou3-Ou53</strain>
    </source>
</reference>
<dbReference type="SUPFAM" id="SSF117289">
    <property type="entry name" value="Nucleoporin domain"/>
    <property type="match status" value="1"/>
</dbReference>
<dbReference type="AlphaFoldDB" id="A0A9P6L0J4"/>
<gene>
    <name evidence="1" type="ORF">NGRA_0234</name>
</gene>
<organism evidence="1 2">
    <name type="scientific">Nosema granulosis</name>
    <dbReference type="NCBI Taxonomy" id="83296"/>
    <lineage>
        <taxon>Eukaryota</taxon>
        <taxon>Fungi</taxon>
        <taxon>Fungi incertae sedis</taxon>
        <taxon>Microsporidia</taxon>
        <taxon>Nosematidae</taxon>
        <taxon>Nosema</taxon>
    </lineage>
</organism>
<dbReference type="EMBL" id="SBJO01000007">
    <property type="protein sequence ID" value="KAF9764846.1"/>
    <property type="molecule type" value="Genomic_DNA"/>
</dbReference>
<dbReference type="Proteomes" id="UP000740883">
    <property type="component" value="Unassembled WGS sequence"/>
</dbReference>
<proteinExistence type="predicted"/>
<accession>A0A9P6L0J4</accession>
<comment type="caution">
    <text evidence="1">The sequence shown here is derived from an EMBL/GenBank/DDBJ whole genome shotgun (WGS) entry which is preliminary data.</text>
</comment>
<protein>
    <submittedName>
        <fullName evidence="1">Uncharacterized protein</fullName>
    </submittedName>
</protein>